<evidence type="ECO:0000313" key="2">
    <source>
        <dbReference type="EMBL" id="REH00438.1"/>
    </source>
</evidence>
<feature type="transmembrane region" description="Helical" evidence="1">
    <location>
        <begin position="57"/>
        <end position="81"/>
    </location>
</feature>
<evidence type="ECO:0000313" key="3">
    <source>
        <dbReference type="Proteomes" id="UP000257136"/>
    </source>
</evidence>
<dbReference type="EMBL" id="QUNI01000003">
    <property type="protein sequence ID" value="REH00438.1"/>
    <property type="molecule type" value="Genomic_DNA"/>
</dbReference>
<feature type="transmembrane region" description="Helical" evidence="1">
    <location>
        <begin position="118"/>
        <end position="142"/>
    </location>
</feature>
<keyword evidence="1" id="KW-0472">Membrane</keyword>
<evidence type="ECO:0000256" key="1">
    <source>
        <dbReference type="SAM" id="Phobius"/>
    </source>
</evidence>
<reference evidence="2 3" key="1">
    <citation type="submission" date="2018-08" db="EMBL/GenBank/DDBJ databases">
        <title>Genomic Encyclopedia of Archaeal and Bacterial Type Strains, Phase II (KMG-II): from individual species to whole genera.</title>
        <authorList>
            <person name="Goeker M."/>
        </authorList>
    </citation>
    <scope>NUCLEOTIDE SEQUENCE [LARGE SCALE GENOMIC DNA]</scope>
    <source>
        <strain evidence="2 3">DSM 100880</strain>
    </source>
</reference>
<keyword evidence="1" id="KW-1133">Transmembrane helix</keyword>
<dbReference type="AlphaFoldDB" id="A0A3E0EQD8"/>
<organism evidence="2 3">
    <name type="scientific">Flavobacterium aquicola</name>
    <dbReference type="NCBI Taxonomy" id="1682742"/>
    <lineage>
        <taxon>Bacteria</taxon>
        <taxon>Pseudomonadati</taxon>
        <taxon>Bacteroidota</taxon>
        <taxon>Flavobacteriia</taxon>
        <taxon>Flavobacteriales</taxon>
        <taxon>Flavobacteriaceae</taxon>
        <taxon>Flavobacterium</taxon>
    </lineage>
</organism>
<dbReference type="NCBIfam" id="TIGR04127">
    <property type="entry name" value="flavo_near_exo"/>
    <property type="match status" value="1"/>
</dbReference>
<protein>
    <submittedName>
        <fullName evidence="2">Exosortase F-associated protein</fullName>
    </submittedName>
</protein>
<feature type="transmembrane region" description="Helical" evidence="1">
    <location>
        <begin position="93"/>
        <end position="112"/>
    </location>
</feature>
<keyword evidence="1" id="KW-0812">Transmembrane</keyword>
<accession>A0A3E0EQD8</accession>
<dbReference type="Proteomes" id="UP000257136">
    <property type="component" value="Unassembled WGS sequence"/>
</dbReference>
<comment type="caution">
    <text evidence="2">The sequence shown here is derived from an EMBL/GenBank/DDBJ whole genome shotgun (WGS) entry which is preliminary data.</text>
</comment>
<name>A0A3E0EQD8_9FLAO</name>
<proteinExistence type="predicted"/>
<dbReference type="InterPro" id="IPR026414">
    <property type="entry name" value="ExosoTase_F-assoc_memb"/>
</dbReference>
<dbReference type="OrthoDB" id="982493at2"/>
<keyword evidence="3" id="KW-1185">Reference proteome</keyword>
<sequence length="147" mass="17658">MLNKILQNTMRIFFILVFVSLLMLVRAFESQLFYDPFLVYFNGDYLKLALPHYNSGLLFLGLLFRFSLNTVFSLGIIYFVFKDKRMISFAAVLYILLFVILIIAFFSIIYLFKNHENLMLFYVRRFLIQPLFVFVFIPAFYFQKLNK</sequence>
<gene>
    <name evidence="2" type="ORF">C8P67_103424</name>
</gene>